<dbReference type="RefSeq" id="XP_013319417.1">
    <property type="nucleotide sequence ID" value="XM_013463963.1"/>
</dbReference>
<dbReference type="AlphaFoldDB" id="A0A0D2ESW7"/>
<protein>
    <submittedName>
        <fullName evidence="2">Uncharacterized protein</fullName>
    </submittedName>
</protein>
<feature type="compositionally biased region" description="Polar residues" evidence="1">
    <location>
        <begin position="43"/>
        <end position="52"/>
    </location>
</feature>
<feature type="region of interest" description="Disordered" evidence="1">
    <location>
        <begin position="1"/>
        <end position="66"/>
    </location>
</feature>
<evidence type="ECO:0000313" key="3">
    <source>
        <dbReference type="Proteomes" id="UP000054342"/>
    </source>
</evidence>
<evidence type="ECO:0000256" key="1">
    <source>
        <dbReference type="SAM" id="MobiDB-lite"/>
    </source>
</evidence>
<dbReference type="OrthoDB" id="10512227at2759"/>
<sequence>MPEKPRDDSAKVPKENTSRSAGNSKPVAQNGAGRSPTSDRSDTSFMSKTDPTTSRDMEPPNRKEKH</sequence>
<feature type="compositionally biased region" description="Basic and acidic residues" evidence="1">
    <location>
        <begin position="1"/>
        <end position="17"/>
    </location>
</feature>
<name>A0A0D2ESW7_9EURO</name>
<dbReference type="EMBL" id="KN847318">
    <property type="protein sequence ID" value="KIW58833.1"/>
    <property type="molecule type" value="Genomic_DNA"/>
</dbReference>
<gene>
    <name evidence="2" type="ORF">PV05_03327</name>
</gene>
<keyword evidence="3" id="KW-1185">Reference proteome</keyword>
<proteinExistence type="predicted"/>
<feature type="compositionally biased region" description="Basic and acidic residues" evidence="1">
    <location>
        <begin position="53"/>
        <end position="66"/>
    </location>
</feature>
<organism evidence="2 3">
    <name type="scientific">Exophiala xenobiotica</name>
    <dbReference type="NCBI Taxonomy" id="348802"/>
    <lineage>
        <taxon>Eukaryota</taxon>
        <taxon>Fungi</taxon>
        <taxon>Dikarya</taxon>
        <taxon>Ascomycota</taxon>
        <taxon>Pezizomycotina</taxon>
        <taxon>Eurotiomycetes</taxon>
        <taxon>Chaetothyriomycetidae</taxon>
        <taxon>Chaetothyriales</taxon>
        <taxon>Herpotrichiellaceae</taxon>
        <taxon>Exophiala</taxon>
    </lineage>
</organism>
<accession>A0A0D2ESW7</accession>
<dbReference type="Proteomes" id="UP000054342">
    <property type="component" value="Unassembled WGS sequence"/>
</dbReference>
<dbReference type="GeneID" id="25325235"/>
<evidence type="ECO:0000313" key="2">
    <source>
        <dbReference type="EMBL" id="KIW58833.1"/>
    </source>
</evidence>
<feature type="compositionally biased region" description="Polar residues" evidence="1">
    <location>
        <begin position="18"/>
        <end position="27"/>
    </location>
</feature>
<reference evidence="2 3" key="1">
    <citation type="submission" date="2015-01" db="EMBL/GenBank/DDBJ databases">
        <title>The Genome Sequence of Exophiala xenobiotica CBS118157.</title>
        <authorList>
            <consortium name="The Broad Institute Genomics Platform"/>
            <person name="Cuomo C."/>
            <person name="de Hoog S."/>
            <person name="Gorbushina A."/>
            <person name="Stielow B."/>
            <person name="Teixiera M."/>
            <person name="Abouelleil A."/>
            <person name="Chapman S.B."/>
            <person name="Priest M."/>
            <person name="Young S.K."/>
            <person name="Wortman J."/>
            <person name="Nusbaum C."/>
            <person name="Birren B."/>
        </authorList>
    </citation>
    <scope>NUCLEOTIDE SEQUENCE [LARGE SCALE GENOMIC DNA]</scope>
    <source>
        <strain evidence="2 3">CBS 118157</strain>
    </source>
</reference>
<dbReference type="HOGENOM" id="CLU_2849703_0_0_1"/>